<dbReference type="EMBL" id="ASGP02000002">
    <property type="protein sequence ID" value="KAH9521398.1"/>
    <property type="molecule type" value="Genomic_DNA"/>
</dbReference>
<feature type="compositionally biased region" description="Polar residues" evidence="1">
    <location>
        <begin position="2257"/>
        <end position="2269"/>
    </location>
</feature>
<name>A0A922I541_DERFA</name>
<dbReference type="InterPro" id="IPR001878">
    <property type="entry name" value="Znf_CCHC"/>
</dbReference>
<dbReference type="PANTHER" id="PTHR19446">
    <property type="entry name" value="REVERSE TRANSCRIPTASES"/>
    <property type="match status" value="1"/>
</dbReference>
<dbReference type="Pfam" id="PF14529">
    <property type="entry name" value="Exo_endo_phos_2"/>
    <property type="match status" value="1"/>
</dbReference>
<dbReference type="SMART" id="SM00343">
    <property type="entry name" value="ZnF_C2HC"/>
    <property type="match status" value="3"/>
</dbReference>
<feature type="domain" description="CCHC-type" evidence="2">
    <location>
        <begin position="2011"/>
        <end position="2026"/>
    </location>
</feature>
<proteinExistence type="predicted"/>
<evidence type="ECO:0000313" key="3">
    <source>
        <dbReference type="EMBL" id="KAH9521398.1"/>
    </source>
</evidence>
<accession>A0A922I541</accession>
<keyword evidence="4" id="KW-1185">Reference proteome</keyword>
<dbReference type="InterPro" id="IPR036691">
    <property type="entry name" value="Endo/exonu/phosph_ase_sf"/>
</dbReference>
<dbReference type="InterPro" id="IPR005135">
    <property type="entry name" value="Endo/exonuclease/phosphatase"/>
</dbReference>
<feature type="domain" description="CCHC-type" evidence="2">
    <location>
        <begin position="544"/>
        <end position="560"/>
    </location>
</feature>
<feature type="region of interest" description="Disordered" evidence="1">
    <location>
        <begin position="145"/>
        <end position="185"/>
    </location>
</feature>
<dbReference type="Gene3D" id="3.60.10.10">
    <property type="entry name" value="Endonuclease/exonuclease/phosphatase"/>
    <property type="match status" value="1"/>
</dbReference>
<dbReference type="GO" id="GO:0003676">
    <property type="term" value="F:nucleic acid binding"/>
    <property type="evidence" value="ECO:0007669"/>
    <property type="project" value="InterPro"/>
</dbReference>
<dbReference type="GO" id="GO:0008270">
    <property type="term" value="F:zinc ion binding"/>
    <property type="evidence" value="ECO:0007669"/>
    <property type="project" value="InterPro"/>
</dbReference>
<reference evidence="3" key="1">
    <citation type="submission" date="2013-05" db="EMBL/GenBank/DDBJ databases">
        <authorList>
            <person name="Yim A.K.Y."/>
            <person name="Chan T.F."/>
            <person name="Ji K.M."/>
            <person name="Liu X.Y."/>
            <person name="Zhou J.W."/>
            <person name="Li R.Q."/>
            <person name="Yang K.Y."/>
            <person name="Li J."/>
            <person name="Li M."/>
            <person name="Law P.T.W."/>
            <person name="Wu Y.L."/>
            <person name="Cai Z.L."/>
            <person name="Qin H."/>
            <person name="Bao Y."/>
            <person name="Leung R.K.K."/>
            <person name="Ng P.K.S."/>
            <person name="Zou J."/>
            <person name="Zhong X.J."/>
            <person name="Ran P.X."/>
            <person name="Zhong N.S."/>
            <person name="Liu Z.G."/>
            <person name="Tsui S.K.W."/>
        </authorList>
    </citation>
    <scope>NUCLEOTIDE SEQUENCE</scope>
    <source>
        <strain evidence="3">Derf</strain>
        <tissue evidence="3">Whole organism</tissue>
    </source>
</reference>
<evidence type="ECO:0000256" key="1">
    <source>
        <dbReference type="SAM" id="MobiDB-lite"/>
    </source>
</evidence>
<feature type="compositionally biased region" description="Low complexity" evidence="1">
    <location>
        <begin position="2237"/>
        <end position="2256"/>
    </location>
</feature>
<evidence type="ECO:0000259" key="2">
    <source>
        <dbReference type="SMART" id="SM00343"/>
    </source>
</evidence>
<feature type="compositionally biased region" description="Low complexity" evidence="1">
    <location>
        <begin position="1603"/>
        <end position="1614"/>
    </location>
</feature>
<feature type="region of interest" description="Disordered" evidence="1">
    <location>
        <begin position="1591"/>
        <end position="1614"/>
    </location>
</feature>
<dbReference type="GO" id="GO:0003824">
    <property type="term" value="F:catalytic activity"/>
    <property type="evidence" value="ECO:0007669"/>
    <property type="project" value="InterPro"/>
</dbReference>
<protein>
    <recommendedName>
        <fullName evidence="2">CCHC-type domain-containing protein</fullName>
    </recommendedName>
</protein>
<gene>
    <name evidence="3" type="ORF">DERF_005060</name>
</gene>
<dbReference type="SUPFAM" id="SSF56219">
    <property type="entry name" value="DNase I-like"/>
    <property type="match status" value="1"/>
</dbReference>
<feature type="region of interest" description="Disordered" evidence="1">
    <location>
        <begin position="2237"/>
        <end position="2269"/>
    </location>
</feature>
<sequence>MIAKPNTNNQLKKTRITAVLDNNELCHPSSSSSPPILFVNRPTFPTSTNSIIETLLSLRKSYEINYCDLYLCLVPTSCNSVVTILLCHQFCDQRYLHQLSALITAIIDRSPPPSFPATAILDHWASSSSLLPSLKIPTKRRIPTMLRGKNGKFKRKQSSPVDVTDNPKQQRPNSGTAPSTSNDIIIEDITEEEPATNQMNDQQLGHIQTDNGSVISSIHEEQVTDQRQITTVIEKVIGSPVSDSARNSSYAKETDIQFVELILKETMQMENIREDTKTKLIVALKTVRGLQAEVSDLRNKLISAEQQLASMPANREKTNNAAIYEQLKCMKETIDKFAKKFEATSENPIIETRSSTFADVVKKSVANKEPLLGTVISMPNNEDAEQTRRALANKIIPAAHGIVIKETAALSKGKFMVKFATEDNKKKFDELVRKDKDFIAEDQRKRNPIIYLKGVRVDIKKEDIPDMIGSFNVLIKNYMEEQNLELGNCMEICFDRRNKQPTKFWNYGLRVDSGIRDIIINKMSGRVNIDYSYVHAEDLNPLHQCYNCYGFHHHAADCREPQPVCPYCADAHDFADCPNRRNEPACINCYKNRIKHTVSTMDNHRQTVNQIKFAQLNTNHSPSATTAFINYCNSKNIDIAIISEPPIKQGLPNIPNRLCPMFVAPVDNNQRVRACMCILNPKIQPIIISHLSTPDFIVCDFNNLIVVSVYAHPVDSIIPILNNITNVANYANGRDFIIAGDMNANNRYWGADYNDKHGDELLAAIIQCNLEVMNNSNKPTFDTIRGNNRLTSHIDLTLASMSTSNMINNWHVIDDIQMSDHRAIVFDINKNYELPKIPPSTVRWNTSDADWETWAQCLENHLNDYDVSPSYIENIEYVADLDATVNAFISSIRWACEENLVKYNRNRKRRLPWSRDDELNRLTNEQKKIYRKINKCYNQVRKAQMIDEYRNLRLEYRKRVETLKESSCEKKSSVTFSDSNGPQDTVDTLLKDLFPDDVIINDTTEQANVRNMVDNWKQEHAGIRNGFNPIMAFFPETLVAIMNACLRLSYFPYVWKISVVKIIPKPGRPTYDKSSSYRPIGLLPILAKALEAVMANRIKSHLEANCPLSVYQYVVPISRKIRPVPIPAININGHDLVFSDEAKVLGVIIDKKMDFRSHLRYAITKATKIYRQLLGFARMKYGLGSKIIKRLYESIIVPIITYGCAIWCRAASYVHMQKELRQFQRPIAQLVTKSYRTAAFVSTTAIADMVPLYIEIMEQAKVSLARITRKYHHGGKDLIVDIPDETRVNVTTYPVIYHGQSFARTYCQVYTKIIRTRFGIGCGFQLFNGTYFIGTVTHRLPTFCSNLQADLFIILKAVNFCKEKYSSTAPITILNNNIGAINHMKKKDHNKLLNLAKQIIGSTPNNISITWIKVDRSDEKQIKLKKTLKSAARVRPGFDYEQIPMVTVKKLESCASHVIWDRQYRFDRYGTSIKTICPNVGDARQFWPYINFWLTQTLTGHGQFGAYLKRFGFIDNPKCPCGDSNQTVSHMINECQLAARLRHDHMIAKQNTNKPAEKTRITAVLYEQLAMLVDTYRNNLHHENSSQRNIITDNDHGYHHWQSRSSSSSTTQISNPQVTMPIPTGHDFQNFQFATPTTATPRPAQFLASTANLIPPATSTRTPITTTISRCNTPTANVNNQPLNNDLSFLKDTLSMANTLKGNITTSGKHQIIEALQRAVKLLAENIELKAQLVSVSKRKRHDTDIDPRNDMMDDENDYVTKTEMKEVFGDIKRSINGLYNIINQQKSNVADNNKHNKPTTFAEILKENKNTLASKHQTVVYLENNEDTMITRQTLARLIQPAKEGIEMTDAKSLSKGKMIIDFKDHASKNKFDLLAKATKQLTTEPPRKLQPTIMLKGVRRDIDKESIPNMLLSFNYPITYYVETNKLDITKLVEIVSERKNFRSERLINYSISTDPKIRDIIINELNGKVILDYSLVHAEDLSPLRQCFRCLGYNHKAAVCQLKAEQQICFHCGLQHKFEECPNKSFSPTCVNCRKSGIKDNTQHNSLQIKFNINNRPHAQKVHIKFAQINCNKSPGAFQQFLAFCDKHKIDLAFISEPPIRKNIPNIDKKFRPMYATNAANQLSVISQHVSNPQQMSNNHHLISANQVSSVSQVSANQLVSASLESHNMQQVTNHYQVSSIQQTNNAFPVSSSPQILNFNHVQSESQMSTNHPASTVQQIDYLHVPYVQQPSSDQQQQNFNQFSSDQSSSIQQATNVQSSNDQPVSATHHPVRSCIIVFNPSISPVIISPLSNVDFLVVEINNFYILNHDWCVSDDVHNSDHRPIITSINNYNIASTTARTTVKWNTNNVNWTEWSSVIDGKFREFNINTSEINNIDDQQQLDLIISIFTNIIQQSCDQFCTKYIDKRTRCDNWHKDAQLQQIVTKQRHIYRKIRRCHNQPSLQRYKDTYQQLRQQYRLHLQKLKNDAFDNDINGEGPVSCYQKVSRLMKNNGHMIFKTIEGTSDPVQSTIKLVDTLFPSDDSNSDSEDQKLTRIGINRWLQKNVCVSAPSPITIQELHNAIIKFKDVN</sequence>
<organism evidence="3 4">
    <name type="scientific">Dermatophagoides farinae</name>
    <name type="common">American house dust mite</name>
    <dbReference type="NCBI Taxonomy" id="6954"/>
    <lineage>
        <taxon>Eukaryota</taxon>
        <taxon>Metazoa</taxon>
        <taxon>Ecdysozoa</taxon>
        <taxon>Arthropoda</taxon>
        <taxon>Chelicerata</taxon>
        <taxon>Arachnida</taxon>
        <taxon>Acari</taxon>
        <taxon>Acariformes</taxon>
        <taxon>Sarcoptiformes</taxon>
        <taxon>Astigmata</taxon>
        <taxon>Psoroptidia</taxon>
        <taxon>Analgoidea</taxon>
        <taxon>Pyroglyphidae</taxon>
        <taxon>Dermatophagoidinae</taxon>
        <taxon>Dermatophagoides</taxon>
    </lineage>
</organism>
<feature type="domain" description="CCHC-type" evidence="2">
    <location>
        <begin position="1989"/>
        <end position="2005"/>
    </location>
</feature>
<feature type="compositionally biased region" description="Polar residues" evidence="1">
    <location>
        <begin position="158"/>
        <end position="182"/>
    </location>
</feature>
<comment type="caution">
    <text evidence="3">The sequence shown here is derived from an EMBL/GenBank/DDBJ whole genome shotgun (WGS) entry which is preliminary data.</text>
</comment>
<dbReference type="Proteomes" id="UP000790347">
    <property type="component" value="Unassembled WGS sequence"/>
</dbReference>
<evidence type="ECO:0000313" key="4">
    <source>
        <dbReference type="Proteomes" id="UP000790347"/>
    </source>
</evidence>
<reference evidence="3" key="2">
    <citation type="journal article" date="2022" name="Res Sq">
        <title>Comparative Genomics Reveals Insights into the Divergent Evolution of Astigmatic Mites and Household Pest Adaptations.</title>
        <authorList>
            <person name="Xiong Q."/>
            <person name="Wan A.T.-Y."/>
            <person name="Liu X.-Y."/>
            <person name="Fung C.S.-H."/>
            <person name="Xiao X."/>
            <person name="Malainual N."/>
            <person name="Hou J."/>
            <person name="Wang L."/>
            <person name="Wang M."/>
            <person name="Yang K."/>
            <person name="Cui Y."/>
            <person name="Leung E."/>
            <person name="Nong W."/>
            <person name="Shin S.-K."/>
            <person name="Au S."/>
            <person name="Jeong K.Y."/>
            <person name="Chew F.T."/>
            <person name="Hui J."/>
            <person name="Leung T.F."/>
            <person name="Tungtrongchitr A."/>
            <person name="Zhong N."/>
            <person name="Liu Z."/>
            <person name="Tsui S."/>
        </authorList>
    </citation>
    <scope>NUCLEOTIDE SEQUENCE</scope>
    <source>
        <strain evidence="3">Derf</strain>
        <tissue evidence="3">Whole organism</tissue>
    </source>
</reference>